<dbReference type="RefSeq" id="XP_001731513.1">
    <property type="nucleotide sequence ID" value="XM_001731461.1"/>
</dbReference>
<dbReference type="VEuPathDB" id="FungiDB:MGL_1696"/>
<evidence type="ECO:0000256" key="1">
    <source>
        <dbReference type="ARBA" id="ARBA00010216"/>
    </source>
</evidence>
<dbReference type="InterPro" id="IPR049150">
    <property type="entry name" value="EFR3_HEAT-like_rpt"/>
</dbReference>
<evidence type="ECO:0000256" key="2">
    <source>
        <dbReference type="SAM" id="MobiDB-lite"/>
    </source>
</evidence>
<dbReference type="KEGG" id="mgl:MGL_1696"/>
<feature type="region of interest" description="Disordered" evidence="2">
    <location>
        <begin position="763"/>
        <end position="822"/>
    </location>
</feature>
<protein>
    <recommendedName>
        <fullName evidence="5">Protein EFR3</fullName>
    </recommendedName>
</protein>
<dbReference type="InParanoid" id="A8PYN7"/>
<name>A8PYN7_MALGO</name>
<evidence type="ECO:0000313" key="4">
    <source>
        <dbReference type="Proteomes" id="UP000008837"/>
    </source>
</evidence>
<feature type="compositionally biased region" description="Basic residues" evidence="2">
    <location>
        <begin position="772"/>
        <end position="781"/>
    </location>
</feature>
<keyword evidence="4" id="KW-1185">Reference proteome</keyword>
<dbReference type="PANTHER" id="PTHR47766">
    <property type="entry name" value="PROTEIN EFR3"/>
    <property type="match status" value="1"/>
</dbReference>
<dbReference type="SUPFAM" id="SSF48371">
    <property type="entry name" value="ARM repeat"/>
    <property type="match status" value="1"/>
</dbReference>
<dbReference type="OrthoDB" id="274691at2759"/>
<dbReference type="OMA" id="CIPKANH"/>
<evidence type="ECO:0008006" key="5">
    <source>
        <dbReference type="Google" id="ProtNLM"/>
    </source>
</evidence>
<dbReference type="EMBL" id="AAYY01000004">
    <property type="protein sequence ID" value="EDP44299.1"/>
    <property type="molecule type" value="Genomic_DNA"/>
</dbReference>
<gene>
    <name evidence="3" type="ORF">MGL_1696</name>
</gene>
<dbReference type="GeneID" id="5855820"/>
<comment type="similarity">
    <text evidence="1">Belongs to the EFR3 family.</text>
</comment>
<proteinExistence type="inferred from homology"/>
<dbReference type="PANTHER" id="PTHR47766:SF1">
    <property type="entry name" value="PROTEIN EFR3"/>
    <property type="match status" value="1"/>
</dbReference>
<dbReference type="AlphaFoldDB" id="A8PYN7"/>
<dbReference type="Pfam" id="PF21072">
    <property type="entry name" value="EFR3"/>
    <property type="match status" value="1"/>
</dbReference>
<evidence type="ECO:0000313" key="3">
    <source>
        <dbReference type="EMBL" id="EDP44299.1"/>
    </source>
</evidence>
<accession>A8PYN7</accession>
<dbReference type="InterPro" id="IPR039786">
    <property type="entry name" value="EFR3"/>
</dbReference>
<sequence>MLCIPKANHKRLVDDCYPTSKALVNAAPEYRPNANELGRLVYYAQCKPAKLSKVGRLLMTRASSESRAFMTANTEKNKALVMITLGVLRDLVSSCQEGHAYLAPAVRSMLTDAVNVAAPTGSAMTSWDMDICARASSIFAMYVQSIPAGEVDTDDAVSSAVFQGLSDLQRLGKGHASDQSRMIWIAGINGLIRSPVLMTPLFPRFLPLILPIVLDTLSPAHIPLSQTATLSQEIDNDPAQSLNSMSHSSAEQSTRAALKMLWSILHRCDATQLRALLTQTLAYLDGECHRPSTWEDNEWPLWILAVLIQWSLPSSRYVVPHCLVNALTTPKKMSNIRETRLLQALHVILESKTDIVGLNMTELLDGHVFFLLSRVQNDPYDATTVQATIDAICHLANYTVYSDQLDDFVQQIAPHILNVLYDTQLADESKKFSICALLSCLEALFRSHPNAHVPLRTWASTEAILASRNSTVRVAYLHTLLVHLRIEQALLEQGHTTYEPVNECIGFLHALAARMYTLATLGLVDDAATPTSDVTPSFSATPADYAMMHDMLDTLLIVAPAASLLAFVPPWLSMAQVSNSPGALEPVVVNQTLAIRWLVGATLAQISLVWQIQPILDYVRVYQLPSIGRAVPEAPTLPDKYHPLNDMPPFKHAAFAAASENEWDLPLIIEHLSLQVELQTSTHADAPSLRAWFSRPWSVPATAADARTAAQPTITRSSTFTKAFRSASPLTRENSMDVRKLRMALMNHSSNAGTIPASLMNEKSSPIPSTPMHRRHHSRSIHTHEAQQSVSDVLDRYTSKASRRAPLSPNVAAGSGSPREKVPLQTAAATKAAPAHGLAPTIAEREAAQWLAAQRNTGQTLVVSQ</sequence>
<comment type="caution">
    <text evidence="3">The sequence shown here is derived from an EMBL/GenBank/DDBJ whole genome shotgun (WGS) entry which is preliminary data.</text>
</comment>
<reference evidence="3 4" key="1">
    <citation type="journal article" date="2007" name="Proc. Natl. Acad. Sci. U.S.A.">
        <title>Dandruff-associated Malassezia genomes reveal convergent and divergent virulence traits shared with plant and human fungal pathogens.</title>
        <authorList>
            <person name="Xu J."/>
            <person name="Saunders C.W."/>
            <person name="Hu P."/>
            <person name="Grant R.A."/>
            <person name="Boekhout T."/>
            <person name="Kuramae E.E."/>
            <person name="Kronstad J.W."/>
            <person name="Deangelis Y.M."/>
            <person name="Reeder N.L."/>
            <person name="Johnstone K.R."/>
            <person name="Leland M."/>
            <person name="Fieno A.M."/>
            <person name="Begley W.M."/>
            <person name="Sun Y."/>
            <person name="Lacey M.P."/>
            <person name="Chaudhary T."/>
            <person name="Keough T."/>
            <person name="Chu L."/>
            <person name="Sears R."/>
            <person name="Yuan B."/>
            <person name="Dawson T.L.Jr."/>
        </authorList>
    </citation>
    <scope>NUCLEOTIDE SEQUENCE [LARGE SCALE GENOMIC DNA]</scope>
    <source>
        <strain evidence="4">ATCC MYA-4612 / CBS 7966</strain>
    </source>
</reference>
<organism evidence="3 4">
    <name type="scientific">Malassezia globosa (strain ATCC MYA-4612 / CBS 7966)</name>
    <name type="common">Dandruff-associated fungus</name>
    <dbReference type="NCBI Taxonomy" id="425265"/>
    <lineage>
        <taxon>Eukaryota</taxon>
        <taxon>Fungi</taxon>
        <taxon>Dikarya</taxon>
        <taxon>Basidiomycota</taxon>
        <taxon>Ustilaginomycotina</taxon>
        <taxon>Malasseziomycetes</taxon>
        <taxon>Malasseziales</taxon>
        <taxon>Malasseziaceae</taxon>
        <taxon>Malassezia</taxon>
    </lineage>
</organism>
<dbReference type="GO" id="GO:0072659">
    <property type="term" value="P:protein localization to plasma membrane"/>
    <property type="evidence" value="ECO:0007669"/>
    <property type="project" value="InterPro"/>
</dbReference>
<dbReference type="Proteomes" id="UP000008837">
    <property type="component" value="Unassembled WGS sequence"/>
</dbReference>
<dbReference type="InterPro" id="IPR016024">
    <property type="entry name" value="ARM-type_fold"/>
</dbReference>
<dbReference type="STRING" id="425265.A8PYN7"/>